<dbReference type="Gene3D" id="3.40.605.10">
    <property type="entry name" value="Aldehyde Dehydrogenase, Chain A, domain 1"/>
    <property type="match status" value="1"/>
</dbReference>
<evidence type="ECO:0000256" key="4">
    <source>
        <dbReference type="PIRNR" id="PIRNR036492"/>
    </source>
</evidence>
<keyword evidence="2 4" id="KW-0560">Oxidoreductase</keyword>
<dbReference type="GO" id="GO:0004029">
    <property type="term" value="F:aldehyde dehydrogenase (NAD+) activity"/>
    <property type="evidence" value="ECO:0007669"/>
    <property type="project" value="TreeGrafter"/>
</dbReference>
<comment type="caution">
    <text evidence="9">The sequence shown here is derived from an EMBL/GenBank/DDBJ whole genome shotgun (WGS) entry which is preliminary data.</text>
</comment>
<dbReference type="GO" id="GO:0006081">
    <property type="term" value="P:aldehyde metabolic process"/>
    <property type="evidence" value="ECO:0007669"/>
    <property type="project" value="InterPro"/>
</dbReference>
<dbReference type="InterPro" id="IPR012394">
    <property type="entry name" value="Aldehyde_DH_NAD(P)"/>
</dbReference>
<dbReference type="Gene3D" id="3.40.309.10">
    <property type="entry name" value="Aldehyde Dehydrogenase, Chain A, domain 2"/>
    <property type="match status" value="1"/>
</dbReference>
<dbReference type="Proteomes" id="UP000191980">
    <property type="component" value="Unassembled WGS sequence"/>
</dbReference>
<evidence type="ECO:0000256" key="6">
    <source>
        <dbReference type="PROSITE-ProRule" id="PRU10007"/>
    </source>
</evidence>
<evidence type="ECO:0000256" key="2">
    <source>
        <dbReference type="ARBA" id="ARBA00023002"/>
    </source>
</evidence>
<proteinExistence type="inferred from homology"/>
<reference evidence="9 10" key="1">
    <citation type="submission" date="2015-12" db="EMBL/GenBank/DDBJ databases">
        <authorList>
            <person name="Shamseldin A."/>
            <person name="Moawad H."/>
            <person name="Abd El-Rahim W.M."/>
            <person name="Sadowsky M.J."/>
        </authorList>
    </citation>
    <scope>NUCLEOTIDE SEQUENCE [LARGE SCALE GENOMIC DNA]</scope>
    <source>
        <strain evidence="9 10">WF1</strain>
    </source>
</reference>
<dbReference type="FunFam" id="3.40.309.10:FF:000003">
    <property type="entry name" value="Aldehyde dehydrogenase"/>
    <property type="match status" value="1"/>
</dbReference>
<dbReference type="Pfam" id="PF00171">
    <property type="entry name" value="Aldedh"/>
    <property type="match status" value="1"/>
</dbReference>
<evidence type="ECO:0000256" key="3">
    <source>
        <dbReference type="ARBA" id="ARBA00023027"/>
    </source>
</evidence>
<feature type="active site" evidence="5">
    <location>
        <position position="256"/>
    </location>
</feature>
<dbReference type="PIRSF" id="PIRSF036492">
    <property type="entry name" value="ALDH"/>
    <property type="match status" value="1"/>
</dbReference>
<organism evidence="9 10">
    <name type="scientific">Methyloprofundus sedimenti</name>
    <dbReference type="NCBI Taxonomy" id="1420851"/>
    <lineage>
        <taxon>Bacteria</taxon>
        <taxon>Pseudomonadati</taxon>
        <taxon>Pseudomonadota</taxon>
        <taxon>Gammaproteobacteria</taxon>
        <taxon>Methylococcales</taxon>
        <taxon>Methylococcaceae</taxon>
        <taxon>Methyloprofundus</taxon>
    </lineage>
</organism>
<evidence type="ECO:0000256" key="7">
    <source>
        <dbReference type="RuleBase" id="RU003345"/>
    </source>
</evidence>
<dbReference type="EMBL" id="LPUF01000001">
    <property type="protein sequence ID" value="OQK16969.1"/>
    <property type="molecule type" value="Genomic_DNA"/>
</dbReference>
<keyword evidence="10" id="KW-1185">Reference proteome</keyword>
<feature type="domain" description="Aldehyde dehydrogenase" evidence="8">
    <location>
        <begin position="10"/>
        <end position="439"/>
    </location>
</feature>
<sequence>MTTDNLNNKATSEQEIIEIVAKQHDYFKSGATKSYQSRSDNLQKLKAALIKYETEMHVALKQDLGKPEFESYLSETGFTLHDLSTTLSKLKSWMKPKWRMTALLTQPGSSRIYYSPLGVNLIIAPYNYPVMLTFAPLIAAMAAGNTAVIKTSEMTPACSAIIRKIISETFAPEYIAYIQGEVNETTILLQQKFEHIFFTGSPRVGSIVMSAAAKNLTPVTLELGGKSPCIVHDDAKLDIAVNRIVSSKFLNAAQTCVAPDYVLVHKSLKETFLNKIKARIIKVYGKDASTSPDFARIVSDNHFQRICGLIDQKKVIVGGQSNAATRYIAPTVMRDVTLADKVMSDEIFGPVLPVLEYETLDEVYNIVDQLPHHPLACYLFSESKAVQQEIINTIQSGGACINNCIFHAGNHHLPFGGVGESGMGAYHGFDGFECFSHKKGVLKSASWMDNPLTYAPYGNKINLLRKFLK</sequence>
<accession>A0A1V8M5Y4</accession>
<dbReference type="RefSeq" id="WP_080521585.1">
    <property type="nucleotide sequence ID" value="NZ_LPUF01000001.1"/>
</dbReference>
<dbReference type="InterPro" id="IPR016162">
    <property type="entry name" value="Ald_DH_N"/>
</dbReference>
<dbReference type="InterPro" id="IPR016163">
    <property type="entry name" value="Ald_DH_C"/>
</dbReference>
<dbReference type="InterPro" id="IPR029510">
    <property type="entry name" value="Ald_DH_CS_GLU"/>
</dbReference>
<dbReference type="InterPro" id="IPR016161">
    <property type="entry name" value="Ald_DH/histidinol_DH"/>
</dbReference>
<keyword evidence="3" id="KW-0520">NAD</keyword>
<comment type="similarity">
    <text evidence="1 4 7">Belongs to the aldehyde dehydrogenase family.</text>
</comment>
<protein>
    <recommendedName>
        <fullName evidence="4">Aldehyde dehydrogenase</fullName>
    </recommendedName>
</protein>
<evidence type="ECO:0000256" key="5">
    <source>
        <dbReference type="PIRSR" id="PIRSR036492-1"/>
    </source>
</evidence>
<evidence type="ECO:0000313" key="10">
    <source>
        <dbReference type="Proteomes" id="UP000191980"/>
    </source>
</evidence>
<dbReference type="GO" id="GO:0005737">
    <property type="term" value="C:cytoplasm"/>
    <property type="evidence" value="ECO:0007669"/>
    <property type="project" value="TreeGrafter"/>
</dbReference>
<dbReference type="PANTHER" id="PTHR43570:SF16">
    <property type="entry name" value="ALDEHYDE DEHYDROGENASE TYPE III, ISOFORM Q"/>
    <property type="match status" value="1"/>
</dbReference>
<evidence type="ECO:0000313" key="9">
    <source>
        <dbReference type="EMBL" id="OQK16969.1"/>
    </source>
</evidence>
<dbReference type="AlphaFoldDB" id="A0A1V8M5Y4"/>
<dbReference type="STRING" id="1420851.AU255_03460"/>
<dbReference type="OrthoDB" id="9812625at2"/>
<dbReference type="FunFam" id="3.40.605.10:FF:000004">
    <property type="entry name" value="Aldehyde dehydrogenase"/>
    <property type="match status" value="1"/>
</dbReference>
<name>A0A1V8M5Y4_9GAMM</name>
<dbReference type="CDD" id="cd07136">
    <property type="entry name" value="ALDH_YwdH-P39616"/>
    <property type="match status" value="1"/>
</dbReference>
<dbReference type="PROSITE" id="PS00687">
    <property type="entry name" value="ALDEHYDE_DEHYDR_GLU"/>
    <property type="match status" value="1"/>
</dbReference>
<dbReference type="InterPro" id="IPR015590">
    <property type="entry name" value="Aldehyde_DH_dom"/>
</dbReference>
<gene>
    <name evidence="9" type="ORF">AU255_03460</name>
</gene>
<evidence type="ECO:0000256" key="1">
    <source>
        <dbReference type="ARBA" id="ARBA00009986"/>
    </source>
</evidence>
<dbReference type="PANTHER" id="PTHR43570">
    <property type="entry name" value="ALDEHYDE DEHYDROGENASE"/>
    <property type="match status" value="1"/>
</dbReference>
<evidence type="ECO:0000259" key="8">
    <source>
        <dbReference type="Pfam" id="PF00171"/>
    </source>
</evidence>
<feature type="active site" evidence="5 6">
    <location>
        <position position="222"/>
    </location>
</feature>
<dbReference type="SUPFAM" id="SSF53720">
    <property type="entry name" value="ALDH-like"/>
    <property type="match status" value="1"/>
</dbReference>